<evidence type="ECO:0000256" key="7">
    <source>
        <dbReference type="ARBA" id="ARBA00023180"/>
    </source>
</evidence>
<organism>
    <name type="scientific">Culex quinquefasciatus</name>
    <name type="common">Southern house mosquito</name>
    <name type="synonym">Culex pungens</name>
    <dbReference type="NCBI Taxonomy" id="7176"/>
    <lineage>
        <taxon>Eukaryota</taxon>
        <taxon>Metazoa</taxon>
        <taxon>Ecdysozoa</taxon>
        <taxon>Arthropoda</taxon>
        <taxon>Hexapoda</taxon>
        <taxon>Insecta</taxon>
        <taxon>Pterygota</taxon>
        <taxon>Neoptera</taxon>
        <taxon>Endopterygota</taxon>
        <taxon>Diptera</taxon>
        <taxon>Nematocera</taxon>
        <taxon>Culicoidea</taxon>
        <taxon>Culicidae</taxon>
        <taxon>Culicinae</taxon>
        <taxon>Culicini</taxon>
        <taxon>Culex</taxon>
        <taxon>Culex</taxon>
    </lineage>
</organism>
<feature type="transmembrane region" description="Helical" evidence="8">
    <location>
        <begin position="183"/>
        <end position="204"/>
    </location>
</feature>
<keyword evidence="4 8" id="KW-1133">Transmembrane helix</keyword>
<gene>
    <name evidence="10" type="primary">6033054</name>
    <name evidence="9" type="ORF">CpipJ_CPIJ002018</name>
</gene>
<keyword evidence="6" id="KW-0675">Receptor</keyword>
<keyword evidence="5 8" id="KW-0472">Membrane</keyword>
<evidence type="ECO:0000256" key="4">
    <source>
        <dbReference type="ARBA" id="ARBA00022989"/>
    </source>
</evidence>
<dbReference type="HOGENOM" id="CLU_947479_0_0_1"/>
<proteinExistence type="predicted"/>
<evidence type="ECO:0000256" key="5">
    <source>
        <dbReference type="ARBA" id="ARBA00023136"/>
    </source>
</evidence>
<evidence type="ECO:0000256" key="1">
    <source>
        <dbReference type="ARBA" id="ARBA00004651"/>
    </source>
</evidence>
<keyword evidence="2" id="KW-1003">Cell membrane</keyword>
<keyword evidence="7" id="KW-0325">Glycoprotein</keyword>
<dbReference type="InterPro" id="IPR052192">
    <property type="entry name" value="Insect_Ionotropic_Sensory_Rcpt"/>
</dbReference>
<feature type="transmembrane region" description="Helical" evidence="8">
    <location>
        <begin position="20"/>
        <end position="43"/>
    </location>
</feature>
<reference evidence="9" key="1">
    <citation type="submission" date="2007-03" db="EMBL/GenBank/DDBJ databases">
        <title>Annotation of Culex pipiens quinquefasciatus.</title>
        <authorList>
            <consortium name="The Broad Institute Genome Sequencing Platform"/>
            <person name="Atkinson P.W."/>
            <person name="Hemingway J."/>
            <person name="Christensen B.M."/>
            <person name="Higgs S."/>
            <person name="Kodira C."/>
            <person name="Hannick L."/>
            <person name="Megy K."/>
            <person name="O'Leary S."/>
            <person name="Pearson M."/>
            <person name="Haas B.J."/>
            <person name="Mauceli E."/>
            <person name="Wortman J.R."/>
            <person name="Lee N.H."/>
            <person name="Guigo R."/>
            <person name="Stanke M."/>
            <person name="Alvarado L."/>
            <person name="Amedeo P."/>
            <person name="Antoine C.H."/>
            <person name="Arensburger P."/>
            <person name="Bidwell S.L."/>
            <person name="Crawford M."/>
            <person name="Camaro F."/>
            <person name="Devon K."/>
            <person name="Engels R."/>
            <person name="Hammond M."/>
            <person name="Howarth C."/>
            <person name="Koehrsen M."/>
            <person name="Lawson D."/>
            <person name="Montgomery P."/>
            <person name="Nene V."/>
            <person name="Nusbaum C."/>
            <person name="Puiu D."/>
            <person name="Romero-Severson J."/>
            <person name="Severson D.W."/>
            <person name="Shumway M."/>
            <person name="Sisk P."/>
            <person name="Stolte C."/>
            <person name="Zeng Q."/>
            <person name="Eisenstadt E."/>
            <person name="Fraser-Liggett C."/>
            <person name="Strausberg R."/>
            <person name="Galagan J."/>
            <person name="Birren B."/>
            <person name="Collins F.H."/>
        </authorList>
    </citation>
    <scope>NUCLEOTIDE SEQUENCE [LARGE SCALE GENOMIC DNA]</scope>
    <source>
        <strain evidence="9">JHB</strain>
    </source>
</reference>
<evidence type="ECO:0000256" key="8">
    <source>
        <dbReference type="SAM" id="Phobius"/>
    </source>
</evidence>
<reference evidence="10" key="2">
    <citation type="submission" date="2021-02" db="UniProtKB">
        <authorList>
            <consortium name="EnsemblMetazoa"/>
        </authorList>
    </citation>
    <scope>IDENTIFICATION</scope>
    <source>
        <strain evidence="10">JHB</strain>
    </source>
</reference>
<dbReference type="GO" id="GO:0005886">
    <property type="term" value="C:plasma membrane"/>
    <property type="evidence" value="ECO:0007669"/>
    <property type="project" value="UniProtKB-SubCell"/>
</dbReference>
<keyword evidence="11" id="KW-1185">Reference proteome</keyword>
<evidence type="ECO:0000313" key="10">
    <source>
        <dbReference type="EnsemblMetazoa" id="CPIJ002018-PA"/>
    </source>
</evidence>
<name>B0W4B5_CULQU</name>
<dbReference type="EMBL" id="DS231836">
    <property type="protein sequence ID" value="EDS33200.1"/>
    <property type="molecule type" value="Genomic_DNA"/>
</dbReference>
<evidence type="ECO:0000256" key="2">
    <source>
        <dbReference type="ARBA" id="ARBA00022475"/>
    </source>
</evidence>
<accession>B0W4B5</accession>
<sequence>MYFFGLTTDSHKFQKVERFVLIGVTWLYFLLGEAYLAKFICFMTNNKHVSQLRDIADFERSQYHICESSNEFAKMLSDVYPGILHNVGDDGEYCVPILSCTDTFLFIKTTERSMYTLSERLSWWISANIFSSKQRFAAPFQRTFRQLVESGLWDLWIDRDRATREFRRPSPQNVLNFEDLISLWLLLACGFSVAVGVLLMEWIWNRCIPGSSSWTPNRPAKTSKSGILENKRGRSSSVPIIIYCFPNVVHLADDEKGRCRKVSSSASWSERLAETSGTDFCARRWIVDFETCQA</sequence>
<evidence type="ECO:0000313" key="9">
    <source>
        <dbReference type="EMBL" id="EDS33200.1"/>
    </source>
</evidence>
<dbReference type="VEuPathDB" id="VectorBase:CPIJ002018"/>
<dbReference type="PANTHER" id="PTHR42643">
    <property type="entry name" value="IONOTROPIC RECEPTOR 20A-RELATED"/>
    <property type="match status" value="1"/>
</dbReference>
<dbReference type="InParanoid" id="B0W4B5"/>
<dbReference type="KEGG" id="cqu:CpipJ_CPIJ002018"/>
<keyword evidence="3 8" id="KW-0812">Transmembrane</keyword>
<evidence type="ECO:0000313" key="11">
    <source>
        <dbReference type="Proteomes" id="UP000002320"/>
    </source>
</evidence>
<evidence type="ECO:0000256" key="6">
    <source>
        <dbReference type="ARBA" id="ARBA00023170"/>
    </source>
</evidence>
<evidence type="ECO:0000256" key="3">
    <source>
        <dbReference type="ARBA" id="ARBA00022692"/>
    </source>
</evidence>
<dbReference type="AlphaFoldDB" id="B0W4B5"/>
<comment type="subcellular location">
    <subcellularLocation>
        <location evidence="1">Cell membrane</location>
        <topology evidence="1">Multi-pass membrane protein</topology>
    </subcellularLocation>
</comment>
<protein>
    <submittedName>
        <fullName evidence="9 10">Uncharacterized protein</fullName>
    </submittedName>
</protein>
<dbReference type="Proteomes" id="UP000002320">
    <property type="component" value="Unassembled WGS sequence"/>
</dbReference>
<dbReference type="EnsemblMetazoa" id="CPIJ002018-RA">
    <property type="protein sequence ID" value="CPIJ002018-PA"/>
    <property type="gene ID" value="CPIJ002018"/>
</dbReference>
<dbReference type="PANTHER" id="PTHR42643:SF30">
    <property type="entry name" value="IONOTROPIC RECEPTOR 40A-RELATED"/>
    <property type="match status" value="1"/>
</dbReference>